<dbReference type="Pfam" id="PF13629">
    <property type="entry name" value="T2SS-T3SS_pil_N"/>
    <property type="match status" value="1"/>
</dbReference>
<dbReference type="RefSeq" id="WP_379537022.1">
    <property type="nucleotide sequence ID" value="NZ_JBHSDR010000003.1"/>
</dbReference>
<accession>A0ABV8RKR5</accession>
<keyword evidence="3" id="KW-0732">Signal</keyword>
<dbReference type="EMBL" id="JBHSDR010000003">
    <property type="protein sequence ID" value="MFC4293527.1"/>
    <property type="molecule type" value="Genomic_DNA"/>
</dbReference>
<dbReference type="Pfam" id="PF00263">
    <property type="entry name" value="Secretin"/>
    <property type="match status" value="1"/>
</dbReference>
<sequence>MLRTLIRAAALATTTVAAGTALPAMAQSADYGLHAGALEVPVNKSQVVTTDRPIGKAMVGNAEIADVLPISERSVYVLGKKMGTTSLTLYDRANRVLAVMDVAVGPDVDGLRGQMASLIPGQKIDARISNESIILSGMVSDPGAADRAAQIAKAYAGDKVVNLITVGGSQQVMLEVRFAEINRQTGEQLGVSGFGLSNNGTFDAVTGATASLIPGANGAGVPTLSAITDTFGIFRKVFNIGNVNIEGILNALERKGLAKTLAEPTLIALSGERASFLAGGEFPIPVVQNGSSGGGAGNGGGTSAITVEYKQFGVSLGFTPTVLGDKVINLVVEPEVSSIDPSASITINGLVVPGLQTRRASTTLELRDGESFAIAGLLRRDFQTTIRQLPILGSLPIIGSLFRSSSFQKGETELLIVVTPRLVAPIRPDQVRLPTDRVKDPKELDTLLNGDDYQTRKLPPPAPAPVADPAAPTAPAKEPGYDY</sequence>
<comment type="similarity">
    <text evidence="1">Belongs to the bacterial secretin family.</text>
</comment>
<evidence type="ECO:0000256" key="3">
    <source>
        <dbReference type="SAM" id="SignalP"/>
    </source>
</evidence>
<evidence type="ECO:0000256" key="2">
    <source>
        <dbReference type="SAM" id="MobiDB-lite"/>
    </source>
</evidence>
<evidence type="ECO:0000256" key="1">
    <source>
        <dbReference type="RuleBase" id="RU004003"/>
    </source>
</evidence>
<reference evidence="7" key="1">
    <citation type="journal article" date="2019" name="Int. J. Syst. Evol. Microbiol.">
        <title>The Global Catalogue of Microorganisms (GCM) 10K type strain sequencing project: providing services to taxonomists for standard genome sequencing and annotation.</title>
        <authorList>
            <consortium name="The Broad Institute Genomics Platform"/>
            <consortium name="The Broad Institute Genome Sequencing Center for Infectious Disease"/>
            <person name="Wu L."/>
            <person name="Ma J."/>
        </authorList>
    </citation>
    <scope>NUCLEOTIDE SEQUENCE [LARGE SCALE GENOMIC DNA]</scope>
    <source>
        <strain evidence="7">CGMCC 1.12989</strain>
    </source>
</reference>
<keyword evidence="7" id="KW-1185">Reference proteome</keyword>
<organism evidence="6 7">
    <name type="scientific">Novosphingobium tardum</name>
    <dbReference type="NCBI Taxonomy" id="1538021"/>
    <lineage>
        <taxon>Bacteria</taxon>
        <taxon>Pseudomonadati</taxon>
        <taxon>Pseudomonadota</taxon>
        <taxon>Alphaproteobacteria</taxon>
        <taxon>Sphingomonadales</taxon>
        <taxon>Sphingomonadaceae</taxon>
        <taxon>Novosphingobium</taxon>
    </lineage>
</organism>
<evidence type="ECO:0000313" key="7">
    <source>
        <dbReference type="Proteomes" id="UP001595828"/>
    </source>
</evidence>
<dbReference type="PANTHER" id="PTHR30332:SF17">
    <property type="entry name" value="TYPE IV PILIATION SYSTEM PROTEIN DR_0774-RELATED"/>
    <property type="match status" value="1"/>
</dbReference>
<dbReference type="PRINTS" id="PR00811">
    <property type="entry name" value="BCTERIALGSPD"/>
</dbReference>
<feature type="region of interest" description="Disordered" evidence="2">
    <location>
        <begin position="439"/>
        <end position="483"/>
    </location>
</feature>
<dbReference type="InterPro" id="IPR050810">
    <property type="entry name" value="Bact_Secretion_Sys_Channel"/>
</dbReference>
<proteinExistence type="inferred from homology"/>
<dbReference type="Proteomes" id="UP001595828">
    <property type="component" value="Unassembled WGS sequence"/>
</dbReference>
<protein>
    <submittedName>
        <fullName evidence="6">Type II and III secretion system protein family protein</fullName>
    </submittedName>
</protein>
<evidence type="ECO:0000259" key="4">
    <source>
        <dbReference type="Pfam" id="PF00263"/>
    </source>
</evidence>
<feature type="signal peptide" evidence="3">
    <location>
        <begin position="1"/>
        <end position="26"/>
    </location>
</feature>
<dbReference type="InterPro" id="IPR004846">
    <property type="entry name" value="T2SS/T3SS_dom"/>
</dbReference>
<gene>
    <name evidence="6" type="ORF">ACFO0A_00485</name>
</gene>
<evidence type="ECO:0000259" key="5">
    <source>
        <dbReference type="Pfam" id="PF13629"/>
    </source>
</evidence>
<dbReference type="InterPro" id="IPR001775">
    <property type="entry name" value="GspD/PilQ"/>
</dbReference>
<name>A0ABV8RKR5_9SPHN</name>
<dbReference type="PANTHER" id="PTHR30332">
    <property type="entry name" value="PROBABLE GENERAL SECRETION PATHWAY PROTEIN D"/>
    <property type="match status" value="1"/>
</dbReference>
<feature type="compositionally biased region" description="Low complexity" evidence="2">
    <location>
        <begin position="467"/>
        <end position="476"/>
    </location>
</feature>
<feature type="chain" id="PRO_5047145956" evidence="3">
    <location>
        <begin position="27"/>
        <end position="483"/>
    </location>
</feature>
<comment type="caution">
    <text evidence="6">The sequence shown here is derived from an EMBL/GenBank/DDBJ whole genome shotgun (WGS) entry which is preliminary data.</text>
</comment>
<feature type="domain" description="Pilus formation protein N-terminal" evidence="5">
    <location>
        <begin position="35"/>
        <end position="104"/>
    </location>
</feature>
<evidence type="ECO:0000313" key="6">
    <source>
        <dbReference type="EMBL" id="MFC4293527.1"/>
    </source>
</evidence>
<feature type="domain" description="Type II/III secretion system secretin-like" evidence="4">
    <location>
        <begin position="251"/>
        <end position="423"/>
    </location>
</feature>
<dbReference type="InterPro" id="IPR032789">
    <property type="entry name" value="T2SS-T3SS_pil_N"/>
</dbReference>